<dbReference type="Proteomes" id="UP000000245">
    <property type="component" value="Plasmid pACRY02"/>
</dbReference>
<dbReference type="KEGG" id="acr:Acry_3451"/>
<dbReference type="HOGENOM" id="CLU_2204325_0_0_5"/>
<keyword evidence="1" id="KW-0614">Plasmid</keyword>
<sequence length="107" mass="11296">MAAESAALTPAEASASLAALSQQLAGKFVVSQPSERTARKAVDTLQSAAPGSFWIAFSRQELKLLWLAITNGAPEYGNALGMTPREVEMFGRAANRIGRAAGEEVLF</sequence>
<evidence type="ECO:0000313" key="2">
    <source>
        <dbReference type="Proteomes" id="UP000000245"/>
    </source>
</evidence>
<gene>
    <name evidence="1" type="ordered locus">Acry_3451</name>
</gene>
<dbReference type="EMBL" id="CP000690">
    <property type="protein sequence ID" value="ABQ29055.1"/>
    <property type="molecule type" value="Genomic_DNA"/>
</dbReference>
<name>A5FTX3_ACICJ</name>
<keyword evidence="2" id="KW-1185">Reference proteome</keyword>
<geneLocation type="plasmid" evidence="1 2">
    <name>pACRY02</name>
</geneLocation>
<accession>A5FTX3</accession>
<dbReference type="RefSeq" id="WP_011930599.1">
    <property type="nucleotide sequence ID" value="NC_009468.1"/>
</dbReference>
<dbReference type="AlphaFoldDB" id="A5FTX3"/>
<evidence type="ECO:0000313" key="1">
    <source>
        <dbReference type="EMBL" id="ABQ29055.1"/>
    </source>
</evidence>
<proteinExistence type="predicted"/>
<protein>
    <submittedName>
        <fullName evidence="1">Uncharacterized protein</fullName>
    </submittedName>
</protein>
<reference evidence="1 2" key="1">
    <citation type="submission" date="2007-05" db="EMBL/GenBank/DDBJ databases">
        <title>Complete sequence of plasmid2 pACRY02 of Acidiphilium cryptum JF-5.</title>
        <authorList>
            <consortium name="US DOE Joint Genome Institute"/>
            <person name="Copeland A."/>
            <person name="Lucas S."/>
            <person name="Lapidus A."/>
            <person name="Barry K."/>
            <person name="Detter J.C."/>
            <person name="Glavina del Rio T."/>
            <person name="Hammon N."/>
            <person name="Israni S."/>
            <person name="Dalin E."/>
            <person name="Tice H."/>
            <person name="Pitluck S."/>
            <person name="Sims D."/>
            <person name="Brettin T."/>
            <person name="Bruce D."/>
            <person name="Han C."/>
            <person name="Schmutz J."/>
            <person name="Larimer F."/>
            <person name="Land M."/>
            <person name="Hauser L."/>
            <person name="Kyrpides N."/>
            <person name="Kim E."/>
            <person name="Magnuson T."/>
            <person name="Richardson P."/>
        </authorList>
    </citation>
    <scope>NUCLEOTIDE SEQUENCE [LARGE SCALE GENOMIC DNA]</scope>
    <source>
        <strain evidence="1 2">JF-5</strain>
        <plasmid evidence="2">Plasmid pACRY02</plasmid>
    </source>
</reference>
<organism evidence="1 2">
    <name type="scientific">Acidiphilium cryptum (strain JF-5)</name>
    <dbReference type="NCBI Taxonomy" id="349163"/>
    <lineage>
        <taxon>Bacteria</taxon>
        <taxon>Pseudomonadati</taxon>
        <taxon>Pseudomonadota</taxon>
        <taxon>Alphaproteobacteria</taxon>
        <taxon>Acetobacterales</taxon>
        <taxon>Acidocellaceae</taxon>
        <taxon>Acidiphilium</taxon>
    </lineage>
</organism>